<dbReference type="GO" id="GO:0065002">
    <property type="term" value="P:intracellular protein transmembrane transport"/>
    <property type="evidence" value="ECO:0007669"/>
    <property type="project" value="UniProtKB-UniRule"/>
</dbReference>
<dbReference type="InterPro" id="IPR022813">
    <property type="entry name" value="SecD/SecF_arch_bac"/>
</dbReference>
<comment type="similarity">
    <text evidence="10">Belongs to the SecD/SecF family. SecF subfamily.</text>
</comment>
<dbReference type="InterPro" id="IPR055344">
    <property type="entry name" value="SecD_SecF_C_bact"/>
</dbReference>
<feature type="transmembrane region" description="Helical" evidence="9">
    <location>
        <begin position="731"/>
        <end position="752"/>
    </location>
</feature>
<evidence type="ECO:0000256" key="1">
    <source>
        <dbReference type="ARBA" id="ARBA00004651"/>
    </source>
</evidence>
<evidence type="ECO:0000256" key="3">
    <source>
        <dbReference type="ARBA" id="ARBA00022475"/>
    </source>
</evidence>
<comment type="similarity">
    <text evidence="9">Belongs to the SecD/SecF family. SecD subfamily.</text>
</comment>
<evidence type="ECO:0000259" key="14">
    <source>
        <dbReference type="Pfam" id="PF22599"/>
    </source>
</evidence>
<accession>A0A7M2YY32</accession>
<reference evidence="15 16" key="1">
    <citation type="submission" date="2018-07" db="EMBL/GenBank/DDBJ databases">
        <title>High-quality-draft genome sequence of Gaiella occulta.</title>
        <authorList>
            <person name="Severino R."/>
            <person name="Froufe H.J.C."/>
            <person name="Rainey F.A."/>
            <person name="Barroso C."/>
            <person name="Albuquerque L."/>
            <person name="Lobo-Da-Cunha A."/>
            <person name="Da Costa M.S."/>
            <person name="Egas C."/>
        </authorList>
    </citation>
    <scope>NUCLEOTIDE SEQUENCE [LARGE SCALE GENOMIC DNA]</scope>
    <source>
        <strain evidence="15 16">F2-233</strain>
    </source>
</reference>
<keyword evidence="5 9" id="KW-0653">Protein transport</keyword>
<dbReference type="InterPro" id="IPR022646">
    <property type="entry name" value="SecD/SecF_CS"/>
</dbReference>
<dbReference type="RefSeq" id="WP_181813347.1">
    <property type="nucleotide sequence ID" value="NZ_QQZY01000002.1"/>
</dbReference>
<feature type="transmembrane region" description="Helical" evidence="9">
    <location>
        <begin position="501"/>
        <end position="525"/>
    </location>
</feature>
<dbReference type="AlphaFoldDB" id="A0A7M2YY32"/>
<feature type="transmembrane region" description="Helical" evidence="9">
    <location>
        <begin position="676"/>
        <end position="696"/>
    </location>
</feature>
<protein>
    <recommendedName>
        <fullName evidence="9 10">Multifunctional fusion protein</fullName>
    </recommendedName>
    <domain>
        <recommendedName>
            <fullName evidence="9">Protein translocase subunit SecD</fullName>
        </recommendedName>
    </domain>
    <domain>
        <recommendedName>
            <fullName evidence="10">Protein-export membrane protein SecF</fullName>
        </recommendedName>
    </domain>
</protein>
<dbReference type="EMBL" id="QQZY01000002">
    <property type="protein sequence ID" value="RDI74980.1"/>
    <property type="molecule type" value="Genomic_DNA"/>
</dbReference>
<dbReference type="InterPro" id="IPR005791">
    <property type="entry name" value="SecD"/>
</dbReference>
<dbReference type="NCBIfam" id="TIGR01129">
    <property type="entry name" value="secD"/>
    <property type="match status" value="1"/>
</dbReference>
<dbReference type="GO" id="GO:0043952">
    <property type="term" value="P:protein transport by the Sec complex"/>
    <property type="evidence" value="ECO:0007669"/>
    <property type="project" value="UniProtKB-UniRule"/>
</dbReference>
<dbReference type="InterPro" id="IPR005665">
    <property type="entry name" value="SecF_bac"/>
</dbReference>
<evidence type="ECO:0000259" key="12">
    <source>
        <dbReference type="Pfam" id="PF02355"/>
    </source>
</evidence>
<organism evidence="15 16">
    <name type="scientific">Gaiella occulta</name>
    <dbReference type="NCBI Taxonomy" id="1002870"/>
    <lineage>
        <taxon>Bacteria</taxon>
        <taxon>Bacillati</taxon>
        <taxon>Actinomycetota</taxon>
        <taxon>Thermoleophilia</taxon>
        <taxon>Gaiellales</taxon>
        <taxon>Gaiellaceae</taxon>
        <taxon>Gaiella</taxon>
    </lineage>
</organism>
<feature type="transmembrane region" description="Helical" evidence="9">
    <location>
        <begin position="430"/>
        <end position="452"/>
    </location>
</feature>
<evidence type="ECO:0000256" key="11">
    <source>
        <dbReference type="SAM" id="MobiDB-lite"/>
    </source>
</evidence>
<feature type="transmembrane region" description="Helical" evidence="9">
    <location>
        <begin position="381"/>
        <end position="397"/>
    </location>
</feature>
<dbReference type="Pfam" id="PF02355">
    <property type="entry name" value="SecD_SecF_C"/>
    <property type="match status" value="2"/>
</dbReference>
<dbReference type="Pfam" id="PF07549">
    <property type="entry name" value="Sec_GG"/>
    <property type="match status" value="2"/>
</dbReference>
<comment type="caution">
    <text evidence="9">Lacks conserved residue(s) required for the propagation of feature annotation.</text>
</comment>
<evidence type="ECO:0000313" key="16">
    <source>
        <dbReference type="Proteomes" id="UP000254134"/>
    </source>
</evidence>
<evidence type="ECO:0000256" key="10">
    <source>
        <dbReference type="HAMAP-Rule" id="MF_01464"/>
    </source>
</evidence>
<dbReference type="Gene3D" id="1.20.1640.10">
    <property type="entry name" value="Multidrug efflux transporter AcrB transmembrane domain"/>
    <property type="match status" value="2"/>
</dbReference>
<feature type="compositionally biased region" description="Basic residues" evidence="11">
    <location>
        <begin position="887"/>
        <end position="903"/>
    </location>
</feature>
<dbReference type="HAMAP" id="MF_01463_B">
    <property type="entry name" value="SecD_B"/>
    <property type="match status" value="1"/>
</dbReference>
<feature type="transmembrane region" description="Helical" evidence="9">
    <location>
        <begin position="561"/>
        <end position="580"/>
    </location>
</feature>
<comment type="subunit">
    <text evidence="10">Forms a complex with SecD. Part of the essential Sec protein translocation apparatus which comprises SecA, SecYEG and auxiliary proteins SecDF. Other proteins may also be involved.</text>
</comment>
<feature type="transmembrane region" description="Helical" evidence="9">
    <location>
        <begin position="783"/>
        <end position="801"/>
    </location>
</feature>
<dbReference type="Gene3D" id="3.30.70.3220">
    <property type="match status" value="1"/>
</dbReference>
<evidence type="ECO:0000256" key="7">
    <source>
        <dbReference type="ARBA" id="ARBA00023010"/>
    </source>
</evidence>
<dbReference type="PRINTS" id="PR01755">
    <property type="entry name" value="SECFTRNLCASE"/>
</dbReference>
<keyword evidence="3 9" id="KW-1003">Cell membrane</keyword>
<dbReference type="GO" id="GO:0006605">
    <property type="term" value="P:protein targeting"/>
    <property type="evidence" value="ECO:0007669"/>
    <property type="project" value="UniProtKB-UniRule"/>
</dbReference>
<evidence type="ECO:0000259" key="13">
    <source>
        <dbReference type="Pfam" id="PF21760"/>
    </source>
</evidence>
<keyword evidence="16" id="KW-1185">Reference proteome</keyword>
<evidence type="ECO:0000256" key="2">
    <source>
        <dbReference type="ARBA" id="ARBA00022448"/>
    </source>
</evidence>
<dbReference type="InterPro" id="IPR022645">
    <property type="entry name" value="SecD/SecF_bac"/>
</dbReference>
<dbReference type="HAMAP" id="MF_01464_B">
    <property type="entry name" value="SecF_B"/>
    <property type="match status" value="1"/>
</dbReference>
<keyword evidence="2 9" id="KW-0813">Transport</keyword>
<evidence type="ECO:0000256" key="9">
    <source>
        <dbReference type="HAMAP-Rule" id="MF_01463"/>
    </source>
</evidence>
<feature type="domain" description="Protein translocase subunit SecDF P1" evidence="13">
    <location>
        <begin position="64"/>
        <end position="120"/>
    </location>
</feature>
<gene>
    <name evidence="9" type="primary">secD</name>
    <name evidence="10" type="synonym">secF</name>
    <name evidence="15" type="ORF">Gocc_0778</name>
</gene>
<evidence type="ECO:0000256" key="6">
    <source>
        <dbReference type="ARBA" id="ARBA00022989"/>
    </source>
</evidence>
<name>A0A7M2YY32_9ACTN</name>
<dbReference type="NCBIfam" id="TIGR00916">
    <property type="entry name" value="2A0604s01"/>
    <property type="match status" value="2"/>
</dbReference>
<evidence type="ECO:0000256" key="5">
    <source>
        <dbReference type="ARBA" id="ARBA00022927"/>
    </source>
</evidence>
<reference evidence="16" key="2">
    <citation type="journal article" date="2019" name="MicrobiologyOpen">
        <title>High-quality draft genome sequence of Gaiella occulta isolated from a 150 meter deep mineral water borehole and comparison with the genome sequences of other deep-branching lineages of the phylum Actinobacteria.</title>
        <authorList>
            <person name="Severino R."/>
            <person name="Froufe H.J.C."/>
            <person name="Barroso C."/>
            <person name="Albuquerque L."/>
            <person name="Lobo-da-Cunha A."/>
            <person name="da Costa M.S."/>
            <person name="Egas C."/>
        </authorList>
    </citation>
    <scope>NUCLEOTIDE SEQUENCE [LARGE SCALE GENOMIC DNA]</scope>
    <source>
        <strain evidence="16">F2-233</strain>
    </source>
</reference>
<keyword evidence="8 9" id="KW-0472">Membrane</keyword>
<dbReference type="GO" id="GO:0015450">
    <property type="term" value="F:protein-transporting ATPase activity"/>
    <property type="evidence" value="ECO:0007669"/>
    <property type="project" value="InterPro"/>
</dbReference>
<evidence type="ECO:0000256" key="8">
    <source>
        <dbReference type="ARBA" id="ARBA00023136"/>
    </source>
</evidence>
<feature type="domain" description="Protein export membrane protein SecD/SecF C-terminal" evidence="12">
    <location>
        <begin position="359"/>
        <end position="527"/>
    </location>
</feature>
<feature type="domain" description="Protein export membrane protein SecD/SecF C-terminal" evidence="12">
    <location>
        <begin position="659"/>
        <end position="835"/>
    </location>
</feature>
<dbReference type="NCBIfam" id="TIGR00966">
    <property type="entry name" value="transloc_SecF"/>
    <property type="match status" value="1"/>
</dbReference>
<feature type="transmembrane region" description="Helical" evidence="9">
    <location>
        <begin position="703"/>
        <end position="725"/>
    </location>
</feature>
<dbReference type="GO" id="GO:0005886">
    <property type="term" value="C:plasma membrane"/>
    <property type="evidence" value="ECO:0007669"/>
    <property type="project" value="UniProtKB-SubCell"/>
</dbReference>
<comment type="subcellular location">
    <subcellularLocation>
        <location evidence="1 9">Cell membrane</location>
        <topology evidence="1 9">Multi-pass membrane protein</topology>
    </subcellularLocation>
</comment>
<keyword evidence="4 9" id="KW-0812">Transmembrane</keyword>
<dbReference type="InterPro" id="IPR048634">
    <property type="entry name" value="SecD_SecF_C"/>
</dbReference>
<dbReference type="InterPro" id="IPR048631">
    <property type="entry name" value="SecD_1st"/>
</dbReference>
<dbReference type="Gene3D" id="3.30.1360.200">
    <property type="match status" value="1"/>
</dbReference>
<dbReference type="PANTHER" id="PTHR30081:SF1">
    <property type="entry name" value="PROTEIN TRANSLOCASE SUBUNIT SECD"/>
    <property type="match status" value="1"/>
</dbReference>
<dbReference type="InterPro" id="IPR054384">
    <property type="entry name" value="SecDF_P1_head"/>
</dbReference>
<dbReference type="Pfam" id="PF22599">
    <property type="entry name" value="SecDF_P1_head"/>
    <property type="match status" value="1"/>
</dbReference>
<comment type="function">
    <text evidence="9">Part of the Sec protein translocase complex. Interacts with the SecYEG preprotein conducting channel. SecDF uses the proton motive force (PMF) to complete protein translocation after the ATP-dependent function of SecA.</text>
</comment>
<dbReference type="SUPFAM" id="SSF82866">
    <property type="entry name" value="Multidrug efflux transporter AcrB transmembrane domain"/>
    <property type="match status" value="2"/>
</dbReference>
<comment type="subunit">
    <text evidence="9">Forms a complex with SecF. Part of the essential Sec protein translocation apparatus which comprises SecA, SecYEG and auxiliary proteins SecDF. Other proteins may also be involved.</text>
</comment>
<comment type="caution">
    <text evidence="15">The sequence shown here is derived from an EMBL/GenBank/DDBJ whole genome shotgun (WGS) entry which is preliminary data.</text>
</comment>
<feature type="transmembrane region" description="Helical" evidence="9">
    <location>
        <begin position="807"/>
        <end position="833"/>
    </location>
</feature>
<feature type="transmembrane region" description="Helical" evidence="9">
    <location>
        <begin position="473"/>
        <end position="495"/>
    </location>
</feature>
<evidence type="ECO:0000313" key="15">
    <source>
        <dbReference type="EMBL" id="RDI74980.1"/>
    </source>
</evidence>
<dbReference type="Proteomes" id="UP000254134">
    <property type="component" value="Unassembled WGS sequence"/>
</dbReference>
<dbReference type="Pfam" id="PF21760">
    <property type="entry name" value="SecD_1st"/>
    <property type="match status" value="1"/>
</dbReference>
<sequence length="903" mass="96338">MTRRAALVVVSLVVVALVGVALLAIPGSPIHKKTTLGLDLQGGLEVTLQAVPPKDRPLTKADLERSVSIMRDRVDRLGVSEPEIRTQGSDQIAIQLPGVKDPAAAAKIIGKTATLELYDLEANLAPPSIDARRFPVEKASVYDLLAGQQALAARGAPDQYWLFDGKKKLVAGPVSTKAAALRKFGGRVPKAFKLFAVPPGTVVVSCAPGDICPTQSGGNIAPVRLWYLLKYDPPAVPEMTGADLKLSGTRQDFDTQTNQPIVTMQFTKAGARKFAEITRREAQRGKLLTNTIGGGQKIEQHFAIVLDREIKSFPSIDWERYPGGISGSNGAQITGNFTIQEAKDLALVLQTGALPVKFVTLDQTAISATLGKDSLNEAKKAALIGLLVVALFLLLFYRLLGLVAVLGLGIYAAFLYAAILLFNVTLTLPGFAGLVLTLGVAADANVVIFERIKEESRAGRSVRAAIQTGYTKGFHTIVDANVVTAITALVLFAVATASVRGFALMLLIGTAVSMLTAVLATRALLSLLAGFKWFESPRFVGAEGRGIPGWLKLDYIGRRRIWLTISGVVVAVSIVALLFLRLNLGIDFKGGTQLSFKTAAPVSLEAVRAETARVGRASAVIQGRGTATNGKYRSFQLRTETLTAAETAQLQSSLARSVDAEAFGAKNVSSSFGRQIARSAIFAIVVSLLLIVGYISTRFQWQFAAPVIIALAHDVIITVGVYALVGREVTTSTVAAVLTVLGYSIYDTIIIFDRIRENVPLMKRGSYRQIVNVSLWETIPRSLATSFITLLPILALLAFGGDTLKDFAFALLIGIASGAYSSIFVAAPILSMIKEREPEYARRKHEDVAGIQSVGGVVVEAAPAPAPAPASAPAPAAPAAVPSSAKRERRRQRRSNRPHGRAR</sequence>
<feature type="domain" description="SecDF P1 head subdomain" evidence="14">
    <location>
        <begin position="238"/>
        <end position="356"/>
    </location>
</feature>
<feature type="transmembrane region" description="Helical" evidence="9">
    <location>
        <begin position="404"/>
        <end position="424"/>
    </location>
</feature>
<keyword evidence="6 9" id="KW-1133">Transmembrane helix</keyword>
<proteinExistence type="inferred from homology"/>
<dbReference type="PANTHER" id="PTHR30081">
    <property type="entry name" value="PROTEIN-EXPORT MEMBRANE PROTEIN SEC"/>
    <property type="match status" value="1"/>
</dbReference>
<keyword evidence="7 9" id="KW-0811">Translocation</keyword>
<feature type="compositionally biased region" description="Pro residues" evidence="11">
    <location>
        <begin position="864"/>
        <end position="876"/>
    </location>
</feature>
<evidence type="ECO:0000256" key="4">
    <source>
        <dbReference type="ARBA" id="ARBA00022692"/>
    </source>
</evidence>
<feature type="region of interest" description="Disordered" evidence="11">
    <location>
        <begin position="864"/>
        <end position="903"/>
    </location>
</feature>